<dbReference type="Proteomes" id="UP000616769">
    <property type="component" value="Unassembled WGS sequence"/>
</dbReference>
<dbReference type="AlphaFoldDB" id="A0A132AFU6"/>
<evidence type="ECO:0000313" key="2">
    <source>
        <dbReference type="Proteomes" id="UP000616769"/>
    </source>
</evidence>
<sequence>MCFLPEPDRYFNGLFVIEINERRIPEIIYWGSSSALNSSIQLSKTGPSPLMQNLSEQYELLFTNNDDD</sequence>
<protein>
    <submittedName>
        <fullName evidence="1">Uncharacterized protein</fullName>
    </submittedName>
</protein>
<proteinExistence type="predicted"/>
<name>A0A132AFU6_SARSC</name>
<dbReference type="VEuPathDB" id="VectorBase:SSCA003182"/>
<dbReference type="EMBL" id="JXLN01013559">
    <property type="protein sequence ID" value="KPM09435.1"/>
    <property type="molecule type" value="Genomic_DNA"/>
</dbReference>
<evidence type="ECO:0000313" key="1">
    <source>
        <dbReference type="EMBL" id="KPM09435.1"/>
    </source>
</evidence>
<gene>
    <name evidence="1" type="ORF">QR98_0079710</name>
</gene>
<reference evidence="1 2" key="1">
    <citation type="journal article" date="2015" name="Parasit. Vectors">
        <title>Draft genome of the scabies mite.</title>
        <authorList>
            <person name="Rider S.D.Jr."/>
            <person name="Morgan M.S."/>
            <person name="Arlian L.G."/>
        </authorList>
    </citation>
    <scope>NUCLEOTIDE SEQUENCE [LARGE SCALE GENOMIC DNA]</scope>
    <source>
        <strain evidence="1">Arlian Lab</strain>
    </source>
</reference>
<accession>A0A132AFU6</accession>
<comment type="caution">
    <text evidence="1">The sequence shown here is derived from an EMBL/GenBank/DDBJ whole genome shotgun (WGS) entry which is preliminary data.</text>
</comment>
<organism evidence="1 2">
    <name type="scientific">Sarcoptes scabiei</name>
    <name type="common">Itch mite</name>
    <name type="synonym">Acarus scabiei</name>
    <dbReference type="NCBI Taxonomy" id="52283"/>
    <lineage>
        <taxon>Eukaryota</taxon>
        <taxon>Metazoa</taxon>
        <taxon>Ecdysozoa</taxon>
        <taxon>Arthropoda</taxon>
        <taxon>Chelicerata</taxon>
        <taxon>Arachnida</taxon>
        <taxon>Acari</taxon>
        <taxon>Acariformes</taxon>
        <taxon>Sarcoptiformes</taxon>
        <taxon>Astigmata</taxon>
        <taxon>Psoroptidia</taxon>
        <taxon>Sarcoptoidea</taxon>
        <taxon>Sarcoptidae</taxon>
        <taxon>Sarcoptinae</taxon>
        <taxon>Sarcoptes</taxon>
    </lineage>
</organism>